<dbReference type="Gene3D" id="1.10.8.60">
    <property type="match status" value="1"/>
</dbReference>
<dbReference type="RefSeq" id="WP_012589999.1">
    <property type="nucleotide sequence ID" value="NC_011666.1"/>
</dbReference>
<dbReference type="EMBL" id="CP001280">
    <property type="protein sequence ID" value="ACK49929.1"/>
    <property type="molecule type" value="Genomic_DNA"/>
</dbReference>
<accession>B8EJY2</accession>
<dbReference type="Proteomes" id="UP000002257">
    <property type="component" value="Chromosome"/>
</dbReference>
<dbReference type="OrthoDB" id="7390113at2"/>
<dbReference type="GO" id="GO:0006270">
    <property type="term" value="P:DNA replication initiation"/>
    <property type="evidence" value="ECO:0007669"/>
    <property type="project" value="TreeGrafter"/>
</dbReference>
<protein>
    <submittedName>
        <fullName evidence="1">Chromosomal replication initiator DnaA</fullName>
    </submittedName>
</protein>
<dbReference type="SUPFAM" id="SSF52540">
    <property type="entry name" value="P-loop containing nucleoside triphosphate hydrolases"/>
    <property type="match status" value="1"/>
</dbReference>
<dbReference type="AlphaFoldDB" id="B8EJY2"/>
<evidence type="ECO:0000313" key="1">
    <source>
        <dbReference type="EMBL" id="ACK49929.1"/>
    </source>
</evidence>
<name>B8EJY2_METSB</name>
<dbReference type="KEGG" id="msl:Msil_0960"/>
<reference evidence="1 2" key="1">
    <citation type="journal article" date="2010" name="J. Bacteriol.">
        <title>Complete genome sequence of the aerobic facultative methanotroph Methylocella silvestris BL2.</title>
        <authorList>
            <person name="Chen Y."/>
            <person name="Crombie A."/>
            <person name="Rahman M.T."/>
            <person name="Dedysh S.N."/>
            <person name="Liesack W."/>
            <person name="Stott M.B."/>
            <person name="Alam M."/>
            <person name="Theisen A.R."/>
            <person name="Murrell J.C."/>
            <person name="Dunfield P.F."/>
        </authorList>
    </citation>
    <scope>NUCLEOTIDE SEQUENCE [LARGE SCALE GENOMIC DNA]</scope>
    <source>
        <strain evidence="2">DSM 15510 / CIP 108128 / LMG 27833 / NCIMB 13906 / BL2</strain>
    </source>
</reference>
<dbReference type="InterPro" id="IPR027417">
    <property type="entry name" value="P-loop_NTPase"/>
</dbReference>
<dbReference type="PANTHER" id="PTHR30050:SF5">
    <property type="entry name" value="DNAA REGULATORY INACTIVATOR HDA"/>
    <property type="match status" value="1"/>
</dbReference>
<dbReference type="eggNOG" id="COG0593">
    <property type="taxonomic scope" value="Bacteria"/>
</dbReference>
<proteinExistence type="predicted"/>
<keyword evidence="2" id="KW-1185">Reference proteome</keyword>
<organism evidence="1 2">
    <name type="scientific">Methylocella silvestris (strain DSM 15510 / CIP 108128 / LMG 27833 / NCIMB 13906 / BL2)</name>
    <dbReference type="NCBI Taxonomy" id="395965"/>
    <lineage>
        <taxon>Bacteria</taxon>
        <taxon>Pseudomonadati</taxon>
        <taxon>Pseudomonadota</taxon>
        <taxon>Alphaproteobacteria</taxon>
        <taxon>Hyphomicrobiales</taxon>
        <taxon>Beijerinckiaceae</taxon>
        <taxon>Methylocella</taxon>
    </lineage>
</organism>
<dbReference type="PANTHER" id="PTHR30050">
    <property type="entry name" value="CHROMOSOMAL REPLICATION INITIATOR PROTEIN DNAA"/>
    <property type="match status" value="1"/>
</dbReference>
<gene>
    <name evidence="1" type="ordered locus">Msil_0960</name>
</gene>
<dbReference type="GO" id="GO:0005886">
    <property type="term" value="C:plasma membrane"/>
    <property type="evidence" value="ECO:0007669"/>
    <property type="project" value="TreeGrafter"/>
</dbReference>
<dbReference type="Gene3D" id="3.40.50.300">
    <property type="entry name" value="P-loop containing nucleotide triphosphate hydrolases"/>
    <property type="match status" value="1"/>
</dbReference>
<dbReference type="GO" id="GO:0003688">
    <property type="term" value="F:DNA replication origin binding"/>
    <property type="evidence" value="ECO:0007669"/>
    <property type="project" value="TreeGrafter"/>
</dbReference>
<dbReference type="HOGENOM" id="CLU_072265_0_0_5"/>
<evidence type="ECO:0000313" key="2">
    <source>
        <dbReference type="Proteomes" id="UP000002257"/>
    </source>
</evidence>
<dbReference type="STRING" id="395965.Msil_0960"/>
<sequence length="240" mass="25435">MAARQLPLDLALEPGFAAEDFFISGSNESAYQMIERWPDWSNSALILIGPAGSGKSHLGAIWAAKAGATTIAAATLAGREPAALVAAGALLIEDLEAIGPGQAQLFHLVNLALPRRLPLVMTARRPPGPDNFDLPDLLSRLRLAPSVSIGAPDDALMRMVLVKLLMDRQLVVDVRLVDYAALRLDYSLEAARSFVEKLDREALARKSRVTRQIAAEVLSAMAGGDDGEADAGAAEAYGPT</sequence>